<feature type="region of interest" description="Disordered" evidence="1">
    <location>
        <begin position="56"/>
        <end position="95"/>
    </location>
</feature>
<sequence length="95" mass="10023">MSYVQRIAPVFLASFVGVATGVYVFKPLLLQYRAETHGTWKPENIDLKVDEGTAEASKQTTTSALANDAAPAQVAANDGKTASNQASSPLATKPQ</sequence>
<feature type="compositionally biased region" description="Low complexity" evidence="1">
    <location>
        <begin position="64"/>
        <end position="76"/>
    </location>
</feature>
<dbReference type="InterPro" id="IPR057394">
    <property type="entry name" value="PIGBOS1"/>
</dbReference>
<dbReference type="Proteomes" id="UP001176517">
    <property type="component" value="Unassembled WGS sequence"/>
</dbReference>
<evidence type="ECO:0000313" key="3">
    <source>
        <dbReference type="EMBL" id="KAK0556284.1"/>
    </source>
</evidence>
<accession>A0AAN6GT96</accession>
<dbReference type="Pfam" id="PF23670">
    <property type="entry name" value="PIGBOS1"/>
    <property type="match status" value="1"/>
</dbReference>
<evidence type="ECO:0000256" key="1">
    <source>
        <dbReference type="SAM" id="MobiDB-lite"/>
    </source>
</evidence>
<comment type="caution">
    <text evidence="3">The sequence shown here is derived from an EMBL/GenBank/DDBJ whole genome shotgun (WGS) entry which is preliminary data.</text>
</comment>
<feature type="compositionally biased region" description="Polar residues" evidence="1">
    <location>
        <begin position="80"/>
        <end position="95"/>
    </location>
</feature>
<reference evidence="3" key="1">
    <citation type="journal article" date="2023" name="PhytoFront">
        <title>Draft Genome Resources of Seven Strains of Tilletia horrida, Causal Agent of Kernel Smut of Rice.</title>
        <authorList>
            <person name="Khanal S."/>
            <person name="Antony Babu S."/>
            <person name="Zhou X.G."/>
        </authorList>
    </citation>
    <scope>NUCLEOTIDE SEQUENCE</scope>
    <source>
        <strain evidence="3">TX6</strain>
    </source>
</reference>
<keyword evidence="2" id="KW-1133">Transmembrane helix</keyword>
<evidence type="ECO:0000256" key="2">
    <source>
        <dbReference type="SAM" id="Phobius"/>
    </source>
</evidence>
<organism evidence="3 4">
    <name type="scientific">Tilletia horrida</name>
    <dbReference type="NCBI Taxonomy" id="155126"/>
    <lineage>
        <taxon>Eukaryota</taxon>
        <taxon>Fungi</taxon>
        <taxon>Dikarya</taxon>
        <taxon>Basidiomycota</taxon>
        <taxon>Ustilaginomycotina</taxon>
        <taxon>Exobasidiomycetes</taxon>
        <taxon>Tilletiales</taxon>
        <taxon>Tilletiaceae</taxon>
        <taxon>Tilletia</taxon>
    </lineage>
</organism>
<gene>
    <name evidence="3" type="ORF">OC846_001239</name>
</gene>
<dbReference type="EMBL" id="JAPDMZ010000017">
    <property type="protein sequence ID" value="KAK0556284.1"/>
    <property type="molecule type" value="Genomic_DNA"/>
</dbReference>
<keyword evidence="2" id="KW-0472">Membrane</keyword>
<proteinExistence type="predicted"/>
<protein>
    <submittedName>
        <fullName evidence="3">Uncharacterized protein</fullName>
    </submittedName>
</protein>
<keyword evidence="4" id="KW-1185">Reference proteome</keyword>
<dbReference type="AlphaFoldDB" id="A0AAN6GT96"/>
<name>A0AAN6GT96_9BASI</name>
<feature type="transmembrane region" description="Helical" evidence="2">
    <location>
        <begin position="6"/>
        <end position="25"/>
    </location>
</feature>
<keyword evidence="2" id="KW-0812">Transmembrane</keyword>
<evidence type="ECO:0000313" key="4">
    <source>
        <dbReference type="Proteomes" id="UP001176517"/>
    </source>
</evidence>